<dbReference type="GO" id="GO:0016491">
    <property type="term" value="F:oxidoreductase activity"/>
    <property type="evidence" value="ECO:0007669"/>
    <property type="project" value="UniProtKB-KW"/>
</dbReference>
<evidence type="ECO:0000313" key="6">
    <source>
        <dbReference type="Proteomes" id="UP000799444"/>
    </source>
</evidence>
<dbReference type="EMBL" id="ML996111">
    <property type="protein sequence ID" value="KAF2738109.1"/>
    <property type="molecule type" value="Genomic_DNA"/>
</dbReference>
<dbReference type="InterPro" id="IPR016166">
    <property type="entry name" value="FAD-bd_PCMH"/>
</dbReference>
<proteinExistence type="inferred from homology"/>
<dbReference type="InterPro" id="IPR016169">
    <property type="entry name" value="FAD-bd_PCMH_sub2"/>
</dbReference>
<organism evidence="5 6">
    <name type="scientific">Polyplosphaeria fusca</name>
    <dbReference type="NCBI Taxonomy" id="682080"/>
    <lineage>
        <taxon>Eukaryota</taxon>
        <taxon>Fungi</taxon>
        <taxon>Dikarya</taxon>
        <taxon>Ascomycota</taxon>
        <taxon>Pezizomycotina</taxon>
        <taxon>Dothideomycetes</taxon>
        <taxon>Pleosporomycetidae</taxon>
        <taxon>Pleosporales</taxon>
        <taxon>Tetraplosphaeriaceae</taxon>
        <taxon>Polyplosphaeria</taxon>
    </lineage>
</organism>
<evidence type="ECO:0000259" key="4">
    <source>
        <dbReference type="PROSITE" id="PS51387"/>
    </source>
</evidence>
<comment type="caution">
    <text evidence="5">The sequence shown here is derived from an EMBL/GenBank/DDBJ whole genome shotgun (WGS) entry which is preliminary data.</text>
</comment>
<protein>
    <submittedName>
        <fullName evidence="5">FAD/FMN-containing isoamyl alcohol oxidase-like protein MreA</fullName>
    </submittedName>
</protein>
<evidence type="ECO:0000256" key="1">
    <source>
        <dbReference type="ARBA" id="ARBA00005466"/>
    </source>
</evidence>
<evidence type="ECO:0000256" key="2">
    <source>
        <dbReference type="ARBA" id="ARBA00023002"/>
    </source>
</evidence>
<dbReference type="GO" id="GO:0071949">
    <property type="term" value="F:FAD binding"/>
    <property type="evidence" value="ECO:0007669"/>
    <property type="project" value="InterPro"/>
</dbReference>
<dbReference type="OrthoDB" id="415825at2759"/>
<dbReference type="InterPro" id="IPR036318">
    <property type="entry name" value="FAD-bd_PCMH-like_sf"/>
</dbReference>
<feature type="signal peptide" evidence="3">
    <location>
        <begin position="1"/>
        <end position="19"/>
    </location>
</feature>
<comment type="similarity">
    <text evidence="1">Belongs to the oxygen-dependent FAD-linked oxidoreductase family.</text>
</comment>
<dbReference type="Pfam" id="PF01565">
    <property type="entry name" value="FAD_binding_4"/>
    <property type="match status" value="1"/>
</dbReference>
<dbReference type="PROSITE" id="PS51387">
    <property type="entry name" value="FAD_PCMH"/>
    <property type="match status" value="1"/>
</dbReference>
<feature type="chain" id="PRO_5040324848" evidence="3">
    <location>
        <begin position="20"/>
        <end position="633"/>
    </location>
</feature>
<accession>A0A9P4R7G2</accession>
<dbReference type="Pfam" id="PF08031">
    <property type="entry name" value="BBE"/>
    <property type="match status" value="1"/>
</dbReference>
<dbReference type="Proteomes" id="UP000799444">
    <property type="component" value="Unassembled WGS sequence"/>
</dbReference>
<evidence type="ECO:0000256" key="3">
    <source>
        <dbReference type="SAM" id="SignalP"/>
    </source>
</evidence>
<gene>
    <name evidence="5" type="ORF">EJ04DRAFT_560982</name>
</gene>
<feature type="domain" description="FAD-binding PCMH-type" evidence="4">
    <location>
        <begin position="146"/>
        <end position="326"/>
    </location>
</feature>
<keyword evidence="2" id="KW-0560">Oxidoreductase</keyword>
<dbReference type="Gene3D" id="3.30.465.10">
    <property type="match status" value="2"/>
</dbReference>
<sequence length="633" mass="69331">MVLFQSSFFTLAVVQSAFALNFPFESIQLAQSDVGNNSDIRFGTLPVDIAAKCKSFPGDAQWPSAARWEAFNSSLNGALIKGIPPAASCYSGPYYNAERCSATTRGQRSSLWTMEDPIIPNMQWQLGNPCPVPRANITPPIEDCKIASFPAYAVNATNAKHVQLAVNFARNNNIRLVIKNTGHDFLGRNTGGGSLMVWVHHFKGFEYLPSYRLSKYEGKAARVGAALMQFELHQYMEKYNITLLAPGSSTVGAYGGFMQGGGFSTILTSKLGLMADQVLGLEVVTADGKFVHADPHENTDLFWAVRGGGPSNFGIVTSAIVKAYDVLPISVVELTLQTNRVTTNTSTAIQVSESSFWQGISIYFANLASWQDAKCVGWNTINAFGSFNSTSRAFSFRGQVNCPGLTSAQAKSLVAPMYSTLSKAGINLTAGLEPKYFESFPKQAFRPQGPGEGAGGGRFGSRLIPRENFEDPESLKFNKTMAAIRSFVEDGGYPFHSVDYTPTYEIAGWPGRESAVNPHLREAAMHFTGQDFASYGPETTHAQQIASHSRLNTYVQKIRDASPGSGAYMNEADTEEPDFKESFFGDNYDALYDIKKKRDPWGLFYAVTMVSSDEWYVEDTDGLPTQQGRLCRK</sequence>
<keyword evidence="3" id="KW-0732">Signal</keyword>
<dbReference type="InterPro" id="IPR012951">
    <property type="entry name" value="BBE"/>
</dbReference>
<dbReference type="AlphaFoldDB" id="A0A9P4R7G2"/>
<dbReference type="InterPro" id="IPR050432">
    <property type="entry name" value="FAD-linked_Oxidoreductases_BP"/>
</dbReference>
<reference evidence="5" key="1">
    <citation type="journal article" date="2020" name="Stud. Mycol.">
        <title>101 Dothideomycetes genomes: a test case for predicting lifestyles and emergence of pathogens.</title>
        <authorList>
            <person name="Haridas S."/>
            <person name="Albert R."/>
            <person name="Binder M."/>
            <person name="Bloem J."/>
            <person name="Labutti K."/>
            <person name="Salamov A."/>
            <person name="Andreopoulos B."/>
            <person name="Baker S."/>
            <person name="Barry K."/>
            <person name="Bills G."/>
            <person name="Bluhm B."/>
            <person name="Cannon C."/>
            <person name="Castanera R."/>
            <person name="Culley D."/>
            <person name="Daum C."/>
            <person name="Ezra D."/>
            <person name="Gonzalez J."/>
            <person name="Henrissat B."/>
            <person name="Kuo A."/>
            <person name="Liang C."/>
            <person name="Lipzen A."/>
            <person name="Lutzoni F."/>
            <person name="Magnuson J."/>
            <person name="Mondo S."/>
            <person name="Nolan M."/>
            <person name="Ohm R."/>
            <person name="Pangilinan J."/>
            <person name="Park H.-J."/>
            <person name="Ramirez L."/>
            <person name="Alfaro M."/>
            <person name="Sun H."/>
            <person name="Tritt A."/>
            <person name="Yoshinaga Y."/>
            <person name="Zwiers L.-H."/>
            <person name="Turgeon B."/>
            <person name="Goodwin S."/>
            <person name="Spatafora J."/>
            <person name="Crous P."/>
            <person name="Grigoriev I."/>
        </authorList>
    </citation>
    <scope>NUCLEOTIDE SEQUENCE</scope>
    <source>
        <strain evidence="5">CBS 125425</strain>
    </source>
</reference>
<dbReference type="InterPro" id="IPR006094">
    <property type="entry name" value="Oxid_FAD_bind_N"/>
</dbReference>
<name>A0A9P4R7G2_9PLEO</name>
<keyword evidence="6" id="KW-1185">Reference proteome</keyword>
<evidence type="ECO:0000313" key="5">
    <source>
        <dbReference type="EMBL" id="KAF2738109.1"/>
    </source>
</evidence>
<dbReference type="SUPFAM" id="SSF56176">
    <property type="entry name" value="FAD-binding/transporter-associated domain-like"/>
    <property type="match status" value="1"/>
</dbReference>
<dbReference type="PANTHER" id="PTHR13878">
    <property type="entry name" value="GULONOLACTONE OXIDASE"/>
    <property type="match status" value="1"/>
</dbReference>
<dbReference type="PANTHER" id="PTHR13878:SF91">
    <property type="entry name" value="FAD BINDING DOMAIN PROTEIN (AFU_ORTHOLOGUE AFUA_6G12070)-RELATED"/>
    <property type="match status" value="1"/>
</dbReference>